<dbReference type="GO" id="GO:0019005">
    <property type="term" value="C:SCF ubiquitin ligase complex"/>
    <property type="evidence" value="ECO:0007669"/>
    <property type="project" value="TreeGrafter"/>
</dbReference>
<dbReference type="GO" id="GO:0003684">
    <property type="term" value="F:damaged DNA binding"/>
    <property type="evidence" value="ECO:0007669"/>
    <property type="project" value="EnsemblFungi"/>
</dbReference>
<dbReference type="KEGG" id="kng:KNAG_0B00320"/>
<evidence type="ECO:0000313" key="2">
    <source>
        <dbReference type="EMBL" id="CCK68481.1"/>
    </source>
</evidence>
<dbReference type="GO" id="GO:0008094">
    <property type="term" value="F:ATP-dependent activity, acting on DNA"/>
    <property type="evidence" value="ECO:0007669"/>
    <property type="project" value="EnsemblFungi"/>
</dbReference>
<dbReference type="Gene3D" id="3.80.10.10">
    <property type="entry name" value="Ribonuclease Inhibitor"/>
    <property type="match status" value="2"/>
</dbReference>
<gene>
    <name evidence="2" type="primary">KNAG0B00320</name>
    <name evidence="2" type="ordered locus">KNAG_0B00320</name>
</gene>
<dbReference type="AlphaFoldDB" id="J7S4C9"/>
<evidence type="ECO:0000313" key="3">
    <source>
        <dbReference type="Proteomes" id="UP000006310"/>
    </source>
</evidence>
<name>J7S4C9_HUIN7</name>
<dbReference type="GeneID" id="34524131"/>
<dbReference type="GO" id="GO:0008104">
    <property type="term" value="P:intracellular protein localization"/>
    <property type="evidence" value="ECO:0007669"/>
    <property type="project" value="EnsemblFungi"/>
</dbReference>
<dbReference type="GO" id="GO:0009411">
    <property type="term" value="P:response to UV"/>
    <property type="evidence" value="ECO:0007669"/>
    <property type="project" value="EnsemblFungi"/>
</dbReference>
<dbReference type="SUPFAM" id="SSF52047">
    <property type="entry name" value="RNI-like"/>
    <property type="match status" value="1"/>
</dbReference>
<sequence>MYRSRNRGKGNNIKGPNSALTQFLKEEGISAETIRQRWIDQQEASAKAEPLKNADSKDDYSADAGKRLEHLVDEDNVHPDLDSGEDSEDNDNALVRTNRKRPITDDSDEEEITQTEGSPSIARPSLEKRGNRADQRANNKKILEARRRRKRKAEDLLDKKESKVPTLQDLCLELITNNIISWQDNSHNNKANPIFAQLRERLGGVSTKNLALLSQALSKNRALNDYTLQLFLKTDLTELTFHDCSNISYDGYKTLAVFSPHITSLSLQMCGQLNNEALLYICEKLPNLHSLYLDGPFLINDATWNAFFTNMKGRLRAFHISNTHRFTDENLESLLSNCHNELVSLGLSRLDSVFNYAMIPQYLDNENFHTLSIQYPYNEEDVSDEVIVNIVGQVGKNLKSLTLNGCLDLTDSMIINGLGAFASGVAGVNSLLEVLRIEELDQVTSDALVYFLSQVSLPNLKELSLKRCLQLDDAAIEELLLNAASSSLQKISLNSLKSLTKSALKNLKCPNLKYLDLGFVRAVDDEIIELLGEQNPNLKVIEVFGDNLITANVEPRPGITLVGRQSDSM</sequence>
<dbReference type="GO" id="GO:0031146">
    <property type="term" value="P:SCF-dependent proteasomal ubiquitin-dependent protein catabolic process"/>
    <property type="evidence" value="ECO:0007669"/>
    <property type="project" value="TreeGrafter"/>
</dbReference>
<dbReference type="InterPro" id="IPR032675">
    <property type="entry name" value="LRR_dom_sf"/>
</dbReference>
<dbReference type="EMBL" id="HE978315">
    <property type="protein sequence ID" value="CCK68481.1"/>
    <property type="molecule type" value="Genomic_DNA"/>
</dbReference>
<dbReference type="OrthoDB" id="1924287at2759"/>
<dbReference type="GO" id="GO:0031463">
    <property type="term" value="C:Cul3-RING ubiquitin ligase complex"/>
    <property type="evidence" value="ECO:0007669"/>
    <property type="project" value="EnsemblFungi"/>
</dbReference>
<dbReference type="PANTHER" id="PTHR13318:SF190">
    <property type="entry name" value="PARTNER OF PAIRED, ISOFORM B"/>
    <property type="match status" value="1"/>
</dbReference>
<dbReference type="eggNOG" id="KOG1947">
    <property type="taxonomic scope" value="Eukaryota"/>
</dbReference>
<dbReference type="PANTHER" id="PTHR13318">
    <property type="entry name" value="PARTNER OF PAIRED, ISOFORM B-RELATED"/>
    <property type="match status" value="1"/>
</dbReference>
<dbReference type="RefSeq" id="XP_022462727.1">
    <property type="nucleotide sequence ID" value="XM_022611305.1"/>
</dbReference>
<protein>
    <recommendedName>
        <fullName evidence="4">DNA repair protein RAD7</fullName>
    </recommendedName>
</protein>
<evidence type="ECO:0000256" key="1">
    <source>
        <dbReference type="SAM" id="MobiDB-lite"/>
    </source>
</evidence>
<dbReference type="GO" id="GO:0000113">
    <property type="term" value="C:nucleotide-excision repair factor 4 complex"/>
    <property type="evidence" value="ECO:0007669"/>
    <property type="project" value="EnsemblFungi"/>
</dbReference>
<feature type="compositionally biased region" description="Acidic residues" evidence="1">
    <location>
        <begin position="82"/>
        <end position="91"/>
    </location>
</feature>
<feature type="region of interest" description="Disordered" evidence="1">
    <location>
        <begin position="40"/>
        <end position="159"/>
    </location>
</feature>
<keyword evidence="3" id="KW-1185">Reference proteome</keyword>
<dbReference type="STRING" id="1071383.J7S4C9"/>
<dbReference type="InterPro" id="IPR006553">
    <property type="entry name" value="Leu-rich_rpt_Cys-con_subtyp"/>
</dbReference>
<dbReference type="GO" id="GO:0004842">
    <property type="term" value="F:ubiquitin-protein transferase activity"/>
    <property type="evidence" value="ECO:0007669"/>
    <property type="project" value="EnsemblFungi"/>
</dbReference>
<dbReference type="HOGENOM" id="CLU_006598_2_1_1"/>
<reference evidence="3" key="2">
    <citation type="submission" date="2012-08" db="EMBL/GenBank/DDBJ databases">
        <title>Genome sequence of Kazachstania naganishii.</title>
        <authorList>
            <person name="Gordon J.L."/>
            <person name="Armisen D."/>
            <person name="Proux-Wera E."/>
            <person name="OhEigeartaigh S.S."/>
            <person name="Byrne K.P."/>
            <person name="Wolfe K.H."/>
        </authorList>
    </citation>
    <scope>NUCLEOTIDE SEQUENCE [LARGE SCALE GENOMIC DNA]</scope>
    <source>
        <strain evidence="3">ATCC MYA-139 / BCRC 22969 / CBS 8797 / CCRC 22969 / KCTC 17520 / NBRC 10181 / NCYC 3082</strain>
    </source>
</reference>
<dbReference type="Proteomes" id="UP000006310">
    <property type="component" value="Chromosome 2"/>
</dbReference>
<evidence type="ECO:0008006" key="4">
    <source>
        <dbReference type="Google" id="ProtNLM"/>
    </source>
</evidence>
<proteinExistence type="predicted"/>
<reference evidence="2 3" key="1">
    <citation type="journal article" date="2011" name="Proc. Natl. Acad. Sci. U.S.A.">
        <title>Evolutionary erosion of yeast sex chromosomes by mating-type switching accidents.</title>
        <authorList>
            <person name="Gordon J.L."/>
            <person name="Armisen D."/>
            <person name="Proux-Wera E."/>
            <person name="Oheigeartaigh S.S."/>
            <person name="Byrne K.P."/>
            <person name="Wolfe K.H."/>
        </authorList>
    </citation>
    <scope>NUCLEOTIDE SEQUENCE [LARGE SCALE GENOMIC DNA]</scope>
    <source>
        <strain evidence="3">ATCC MYA-139 / BCRC 22969 / CBS 8797 / CCRC 22969 / KCTC 17520 / NBRC 10181 / NCYC 3082</strain>
    </source>
</reference>
<feature type="compositionally biased region" description="Basic and acidic residues" evidence="1">
    <location>
        <begin position="49"/>
        <end position="81"/>
    </location>
</feature>
<dbReference type="GO" id="GO:0000715">
    <property type="term" value="P:nucleotide-excision repair, DNA damage recognition"/>
    <property type="evidence" value="ECO:0007669"/>
    <property type="project" value="EnsemblFungi"/>
</dbReference>
<dbReference type="SMART" id="SM00367">
    <property type="entry name" value="LRR_CC"/>
    <property type="match status" value="5"/>
</dbReference>
<accession>J7S4C9</accession>
<feature type="compositionally biased region" description="Basic and acidic residues" evidence="1">
    <location>
        <begin position="125"/>
        <end position="145"/>
    </location>
</feature>
<organism evidence="2 3">
    <name type="scientific">Huiozyma naganishii (strain ATCC MYA-139 / BCRC 22969 / CBS 8797 / KCTC 17520 / NBRC 10181 / NCYC 3082 / Yp74L-3)</name>
    <name type="common">Yeast</name>
    <name type="synonym">Kazachstania naganishii</name>
    <dbReference type="NCBI Taxonomy" id="1071383"/>
    <lineage>
        <taxon>Eukaryota</taxon>
        <taxon>Fungi</taxon>
        <taxon>Dikarya</taxon>
        <taxon>Ascomycota</taxon>
        <taxon>Saccharomycotina</taxon>
        <taxon>Saccharomycetes</taxon>
        <taxon>Saccharomycetales</taxon>
        <taxon>Saccharomycetaceae</taxon>
        <taxon>Huiozyma</taxon>
    </lineage>
</organism>
<dbReference type="GO" id="GO:0070911">
    <property type="term" value="P:global genome nucleotide-excision repair"/>
    <property type="evidence" value="ECO:0007669"/>
    <property type="project" value="EnsemblFungi"/>
</dbReference>
<dbReference type="OMA" id="MCGQLNN"/>